<keyword evidence="4" id="KW-0067">ATP-binding</keyword>
<dbReference type="EMBL" id="JAUSTY010000018">
    <property type="protein sequence ID" value="MDQ0167626.1"/>
    <property type="molecule type" value="Genomic_DNA"/>
</dbReference>
<dbReference type="SUPFAM" id="SSF56601">
    <property type="entry name" value="beta-lactamase/transpeptidase-like"/>
    <property type="match status" value="1"/>
</dbReference>
<gene>
    <name evidence="10" type="ORF">J2S11_003553</name>
</gene>
<sequence>MYEMKGKRLSKLLTLLLIIVLFVPLGAVAADTGNSLTLSSEMISSIEDHIQDLMDRGKIPGLSVVIVQGDTEVYQQNFGLADKSTQQPITSETLFELGSNSKVFTALGVLKLEKEGRLQLTDSVTEYLPWLELNYLNEEVDVTIEQFLHHTSGVPFQTIADIPESTEDDALEQTVKTLVGAELDHAPGSRYLYATINYDVLGLVIEVITGQSFEAYMQEEVLLPLGLSNTYLFHEDAQDALAQGYKLDFLQAREYHAPIYRGNTPAGYFISNIEDMSKWLRINMHQEDIPSEWQALVNRAHEPNRTIRPNADGSSYAAGWFVYQDGEGVLSHTGSNPNYSSYVGFRVEEQLGVAVLANLNSAYAIAIGEDVMDMLVNRLSDYNLTDMFRDLDRLALAALCITIPVLLFNLWMFARFLMECVKKRRSFKNRGWQGLFTIIGSMGFLGLFGYCLYLLPNALFNELTWEFMLVWAPASLWLAVASLFLTALMFSFYSLLVFLFPKEDSKGMFNIAILSVLSGLGNAFIIFTINLTLSAQTDSFQSDIFLYFVLGLMVYVVGQRIVRMRLVSITNNIVYDKRLELIDKILNSSYYKFDKLQDGKVHAGLNNDTEVISSFANTFITGITSLITLICCFIYLGIINWMGLIFTFGIIVLAVGLYVLAGMAANKLWSQTRDVQNVFFRYINDLTKGFKELSLNKGKRDEFKQDIQGACVEYRDKRIKADYKITNAFIIGEILFTLVIGCIAFFFPLIFKGIAVDNIRSYVFIFLYMVGPVHSILNAVPTFIQMRISWKRINGLINEITDFEAKSDKENTTVHQTESISLELKDLVYSYSNDAGESFTVGPINYTFHSDELVFITGGNGSGKSTIANLMTGLYKSDSGSILVNGIEHSAEELGQYFTTIFSDFYLFDKLYGIDYENKKEDIDVYLKLLKIEDKVEVVDGKFSTIKLSTGQRKRLALMVSYLEDKPIYLFDEWAADQDPEFRRFFYLELLPELKAKGKCIIAISHDDRYFETADRIIKMELGKMVESEDGEALQSGYAPVTG</sequence>
<comment type="caution">
    <text evidence="10">The sequence shown here is derived from an EMBL/GenBank/DDBJ whole genome shotgun (WGS) entry which is preliminary data.</text>
</comment>
<evidence type="ECO:0000256" key="4">
    <source>
        <dbReference type="ARBA" id="ARBA00022840"/>
    </source>
</evidence>
<dbReference type="NCBIfam" id="TIGR01194">
    <property type="entry name" value="cyc_pep_trnsptr"/>
    <property type="match status" value="1"/>
</dbReference>
<dbReference type="InterPro" id="IPR050491">
    <property type="entry name" value="AmpC-like"/>
</dbReference>
<dbReference type="Gene3D" id="1.20.1560.10">
    <property type="entry name" value="ABC transporter type 1, transmembrane domain"/>
    <property type="match status" value="1"/>
</dbReference>
<proteinExistence type="predicted"/>
<feature type="transmembrane region" description="Helical" evidence="7">
    <location>
        <begin position="725"/>
        <end position="750"/>
    </location>
</feature>
<evidence type="ECO:0000256" key="7">
    <source>
        <dbReference type="SAM" id="Phobius"/>
    </source>
</evidence>
<evidence type="ECO:0000259" key="8">
    <source>
        <dbReference type="PROSITE" id="PS50893"/>
    </source>
</evidence>
<dbReference type="PROSITE" id="PS50893">
    <property type="entry name" value="ABC_TRANSPORTER_2"/>
    <property type="match status" value="1"/>
</dbReference>
<dbReference type="SUPFAM" id="SSF52540">
    <property type="entry name" value="P-loop containing nucleoside triphosphate hydrolases"/>
    <property type="match status" value="1"/>
</dbReference>
<comment type="subcellular location">
    <subcellularLocation>
        <location evidence="1">Cell membrane</location>
        <topology evidence="1">Multi-pass membrane protein</topology>
    </subcellularLocation>
</comment>
<accession>A0ABT9W311</accession>
<dbReference type="InterPro" id="IPR027417">
    <property type="entry name" value="P-loop_NTPase"/>
</dbReference>
<evidence type="ECO:0000259" key="9">
    <source>
        <dbReference type="PROSITE" id="PS50929"/>
    </source>
</evidence>
<keyword evidence="5 7" id="KW-1133">Transmembrane helix</keyword>
<keyword evidence="2 7" id="KW-0812">Transmembrane</keyword>
<dbReference type="Gene3D" id="3.40.50.300">
    <property type="entry name" value="P-loop containing nucleotide triphosphate hydrolases"/>
    <property type="match status" value="1"/>
</dbReference>
<keyword evidence="3" id="KW-0547">Nucleotide-binding</keyword>
<dbReference type="Pfam" id="PF00144">
    <property type="entry name" value="Beta-lactamase"/>
    <property type="match status" value="1"/>
</dbReference>
<feature type="transmembrane region" description="Helical" evidence="7">
    <location>
        <begin position="644"/>
        <end position="665"/>
    </location>
</feature>
<evidence type="ECO:0000256" key="1">
    <source>
        <dbReference type="ARBA" id="ARBA00004651"/>
    </source>
</evidence>
<dbReference type="PANTHER" id="PTHR46825:SF11">
    <property type="entry name" value="PENICILLIN-BINDING PROTEIN 4"/>
    <property type="match status" value="1"/>
</dbReference>
<feature type="transmembrane region" description="Helical" evidence="7">
    <location>
        <begin position="544"/>
        <end position="562"/>
    </location>
</feature>
<dbReference type="InterPro" id="IPR003593">
    <property type="entry name" value="AAA+_ATPase"/>
</dbReference>
<dbReference type="InterPro" id="IPR036640">
    <property type="entry name" value="ABC1_TM_sf"/>
</dbReference>
<dbReference type="RefSeq" id="WP_307396687.1">
    <property type="nucleotide sequence ID" value="NZ_BAAADK010000032.1"/>
</dbReference>
<evidence type="ECO:0000256" key="2">
    <source>
        <dbReference type="ARBA" id="ARBA00022692"/>
    </source>
</evidence>
<feature type="transmembrane region" description="Helical" evidence="7">
    <location>
        <begin position="435"/>
        <end position="455"/>
    </location>
</feature>
<reference evidence="10 11" key="1">
    <citation type="submission" date="2023-07" db="EMBL/GenBank/DDBJ databases">
        <title>Genomic Encyclopedia of Type Strains, Phase IV (KMG-IV): sequencing the most valuable type-strain genomes for metagenomic binning, comparative biology and taxonomic classification.</title>
        <authorList>
            <person name="Goeker M."/>
        </authorList>
    </citation>
    <scope>NUCLEOTIDE SEQUENCE [LARGE SCALE GENOMIC DNA]</scope>
    <source>
        <strain evidence="10 11">DSM 12751</strain>
    </source>
</reference>
<evidence type="ECO:0000313" key="11">
    <source>
        <dbReference type="Proteomes" id="UP001235840"/>
    </source>
</evidence>
<organism evidence="10 11">
    <name type="scientific">Caldalkalibacillus horti</name>
    <dbReference type="NCBI Taxonomy" id="77523"/>
    <lineage>
        <taxon>Bacteria</taxon>
        <taxon>Bacillati</taxon>
        <taxon>Bacillota</taxon>
        <taxon>Bacilli</taxon>
        <taxon>Bacillales</taxon>
        <taxon>Bacillaceae</taxon>
        <taxon>Caldalkalibacillus</taxon>
    </lineage>
</organism>
<protein>
    <submittedName>
        <fullName evidence="10">Cyclic peptide transporter</fullName>
    </submittedName>
</protein>
<dbReference type="Pfam" id="PF00005">
    <property type="entry name" value="ABC_tran"/>
    <property type="match status" value="1"/>
</dbReference>
<dbReference type="InterPro" id="IPR005898">
    <property type="entry name" value="Cyc_pep_transpt_SyrD/YojI"/>
</dbReference>
<evidence type="ECO:0000256" key="5">
    <source>
        <dbReference type="ARBA" id="ARBA00022989"/>
    </source>
</evidence>
<feature type="domain" description="ABC transmembrane type-1" evidence="9">
    <location>
        <begin position="512"/>
        <end position="785"/>
    </location>
</feature>
<dbReference type="SUPFAM" id="SSF90123">
    <property type="entry name" value="ABC transporter transmembrane region"/>
    <property type="match status" value="1"/>
</dbReference>
<feature type="transmembrane region" description="Helical" evidence="7">
    <location>
        <begin position="394"/>
        <end position="414"/>
    </location>
</feature>
<dbReference type="Gene3D" id="3.40.710.10">
    <property type="entry name" value="DD-peptidase/beta-lactamase superfamily"/>
    <property type="match status" value="1"/>
</dbReference>
<name>A0ABT9W311_9BACI</name>
<feature type="transmembrane region" description="Helical" evidence="7">
    <location>
        <begin position="511"/>
        <end position="532"/>
    </location>
</feature>
<dbReference type="InterPro" id="IPR001466">
    <property type="entry name" value="Beta-lactam-related"/>
</dbReference>
<feature type="transmembrane region" description="Helical" evidence="7">
    <location>
        <begin position="762"/>
        <end position="784"/>
    </location>
</feature>
<dbReference type="PROSITE" id="PS50929">
    <property type="entry name" value="ABC_TM1F"/>
    <property type="match status" value="1"/>
</dbReference>
<evidence type="ECO:0000313" key="10">
    <source>
        <dbReference type="EMBL" id="MDQ0167626.1"/>
    </source>
</evidence>
<dbReference type="PANTHER" id="PTHR46825">
    <property type="entry name" value="D-ALANYL-D-ALANINE-CARBOXYPEPTIDASE/ENDOPEPTIDASE AMPH"/>
    <property type="match status" value="1"/>
</dbReference>
<evidence type="ECO:0000256" key="3">
    <source>
        <dbReference type="ARBA" id="ARBA00022741"/>
    </source>
</evidence>
<keyword evidence="6 7" id="KW-0472">Membrane</keyword>
<dbReference type="Proteomes" id="UP001235840">
    <property type="component" value="Unassembled WGS sequence"/>
</dbReference>
<dbReference type="SMART" id="SM00382">
    <property type="entry name" value="AAA"/>
    <property type="match status" value="1"/>
</dbReference>
<feature type="transmembrane region" description="Helical" evidence="7">
    <location>
        <begin position="615"/>
        <end position="638"/>
    </location>
</feature>
<dbReference type="InterPro" id="IPR011527">
    <property type="entry name" value="ABC1_TM_dom"/>
</dbReference>
<feature type="transmembrane region" description="Helical" evidence="7">
    <location>
        <begin position="475"/>
        <end position="499"/>
    </location>
</feature>
<evidence type="ECO:0000256" key="6">
    <source>
        <dbReference type="ARBA" id="ARBA00023136"/>
    </source>
</evidence>
<dbReference type="InterPro" id="IPR012338">
    <property type="entry name" value="Beta-lactam/transpept-like"/>
</dbReference>
<feature type="domain" description="ABC transporter" evidence="8">
    <location>
        <begin position="822"/>
        <end position="1043"/>
    </location>
</feature>
<keyword evidence="11" id="KW-1185">Reference proteome</keyword>
<dbReference type="InterPro" id="IPR003439">
    <property type="entry name" value="ABC_transporter-like_ATP-bd"/>
</dbReference>